<organism evidence="1 2">
    <name type="scientific">Zarea fungicola</name>
    <dbReference type="NCBI Taxonomy" id="93591"/>
    <lineage>
        <taxon>Eukaryota</taxon>
        <taxon>Fungi</taxon>
        <taxon>Dikarya</taxon>
        <taxon>Ascomycota</taxon>
        <taxon>Pezizomycotina</taxon>
        <taxon>Sordariomycetes</taxon>
        <taxon>Hypocreomycetidae</taxon>
        <taxon>Hypocreales</taxon>
        <taxon>Cordycipitaceae</taxon>
        <taxon>Zarea</taxon>
    </lineage>
</organism>
<gene>
    <name evidence="1" type="ORF">NQ176_g2786</name>
</gene>
<protein>
    <submittedName>
        <fullName evidence="1">Uncharacterized protein</fullName>
    </submittedName>
</protein>
<keyword evidence="2" id="KW-1185">Reference proteome</keyword>
<evidence type="ECO:0000313" key="2">
    <source>
        <dbReference type="Proteomes" id="UP001143910"/>
    </source>
</evidence>
<proteinExistence type="predicted"/>
<name>A0ACC1NM80_9HYPO</name>
<sequence length="217" mass="24629">MLSSIPNTLMGPSERRNLLKMIWRVARYREAARFLYRTAKKFPVIRDMQIVMVSLPKTAFRSLPMEYQADFLVTCARLQVAHRHQSNVARVTRLLGRPGQSAEELFTYQSTKTLREGKIHAEIQLIYYLGNKSAETSPESRRIKQNGVLSLQCIFVSSREGVHEAVPWKIIPCLEVTSVHFTERAGAPLPANFGELYPQQCNYTAVEAAQNSLSTAE</sequence>
<dbReference type="Proteomes" id="UP001143910">
    <property type="component" value="Unassembled WGS sequence"/>
</dbReference>
<evidence type="ECO:0000313" key="1">
    <source>
        <dbReference type="EMBL" id="KAJ2980188.1"/>
    </source>
</evidence>
<comment type="caution">
    <text evidence="1">The sequence shown here is derived from an EMBL/GenBank/DDBJ whole genome shotgun (WGS) entry which is preliminary data.</text>
</comment>
<accession>A0ACC1NM80</accession>
<reference evidence="1" key="1">
    <citation type="submission" date="2022-08" db="EMBL/GenBank/DDBJ databases">
        <title>Genome Sequence of Lecanicillium fungicola.</title>
        <authorList>
            <person name="Buettner E."/>
        </authorList>
    </citation>
    <scope>NUCLEOTIDE SEQUENCE</scope>
    <source>
        <strain evidence="1">Babe33</strain>
    </source>
</reference>
<dbReference type="EMBL" id="JANJQO010000219">
    <property type="protein sequence ID" value="KAJ2980188.1"/>
    <property type="molecule type" value="Genomic_DNA"/>
</dbReference>